<sequence length="174" mass="20156">MTEQELQRLNRKDLLEIMVEQGRELEALKKELNEAKEALQSREIALDEAGSIAVAALQINGIFEVAQAASQQYIENIKKLNERQTAICAQREAESREKAGRMLKDVAEKCREMEAGVQRRCELQEMECHKKCERMEAEAKQSAEAYWQEVSKRLQSFYETHQELKKLLHFSAQI</sequence>
<accession>A0A926HWE8</accession>
<reference evidence="2" key="1">
    <citation type="submission" date="2020-08" db="EMBL/GenBank/DDBJ databases">
        <title>Genome public.</title>
        <authorList>
            <person name="Liu C."/>
            <person name="Sun Q."/>
        </authorList>
    </citation>
    <scope>NUCLEOTIDE SEQUENCE</scope>
    <source>
        <strain evidence="2">NSJ-63</strain>
    </source>
</reference>
<comment type="caution">
    <text evidence="2">The sequence shown here is derived from an EMBL/GenBank/DDBJ whole genome shotgun (WGS) entry which is preliminary data.</text>
</comment>
<evidence type="ECO:0000313" key="3">
    <source>
        <dbReference type="Proteomes" id="UP000617951"/>
    </source>
</evidence>
<dbReference type="Proteomes" id="UP000617951">
    <property type="component" value="Unassembled WGS sequence"/>
</dbReference>
<keyword evidence="3" id="KW-1185">Reference proteome</keyword>
<gene>
    <name evidence="2" type="ORF">H8693_03165</name>
</gene>
<dbReference type="AlphaFoldDB" id="A0A926HWE8"/>
<feature type="coiled-coil region" evidence="1">
    <location>
        <begin position="11"/>
        <end position="83"/>
    </location>
</feature>
<protein>
    <submittedName>
        <fullName evidence="2">Uncharacterized protein</fullName>
    </submittedName>
</protein>
<keyword evidence="1" id="KW-0175">Coiled coil</keyword>
<evidence type="ECO:0000313" key="2">
    <source>
        <dbReference type="EMBL" id="MBC8537935.1"/>
    </source>
</evidence>
<name>A0A926HWE8_9FIRM</name>
<evidence type="ECO:0000256" key="1">
    <source>
        <dbReference type="SAM" id="Coils"/>
    </source>
</evidence>
<dbReference type="EMBL" id="JACRSS010000001">
    <property type="protein sequence ID" value="MBC8537935.1"/>
    <property type="molecule type" value="Genomic_DNA"/>
</dbReference>
<organism evidence="2 3">
    <name type="scientific">Guopingia tenuis</name>
    <dbReference type="NCBI Taxonomy" id="2763656"/>
    <lineage>
        <taxon>Bacteria</taxon>
        <taxon>Bacillati</taxon>
        <taxon>Bacillota</taxon>
        <taxon>Clostridia</taxon>
        <taxon>Christensenellales</taxon>
        <taxon>Christensenellaceae</taxon>
        <taxon>Guopingia</taxon>
    </lineage>
</organism>
<proteinExistence type="predicted"/>
<dbReference type="RefSeq" id="WP_249279756.1">
    <property type="nucleotide sequence ID" value="NZ_JACRSS010000001.1"/>
</dbReference>